<proteinExistence type="predicted"/>
<accession>A0A0S2KD37</accession>
<gene>
    <name evidence="1" type="ORF">PS2015_1565</name>
</gene>
<evidence type="ECO:0000313" key="1">
    <source>
        <dbReference type="EMBL" id="ALO46219.1"/>
    </source>
</evidence>
<dbReference type="NCBIfam" id="TIGR01682">
    <property type="entry name" value="moaD"/>
    <property type="match status" value="1"/>
</dbReference>
<dbReference type="AlphaFoldDB" id="A0A0S2KD37"/>
<dbReference type="EMBL" id="CP013189">
    <property type="protein sequence ID" value="ALO46219.1"/>
    <property type="molecule type" value="Genomic_DNA"/>
</dbReference>
<dbReference type="InterPro" id="IPR003749">
    <property type="entry name" value="ThiS/MoaD-like"/>
</dbReference>
<dbReference type="Gene3D" id="3.10.20.30">
    <property type="match status" value="1"/>
</dbReference>
<dbReference type="STRING" id="1249552.PS2015_1565"/>
<dbReference type="Pfam" id="PF02597">
    <property type="entry name" value="ThiS"/>
    <property type="match status" value="1"/>
</dbReference>
<reference evidence="1 2" key="1">
    <citation type="submission" date="2015-11" db="EMBL/GenBank/DDBJ databases">
        <authorList>
            <person name="Zhang Y."/>
            <person name="Guo Z."/>
        </authorList>
    </citation>
    <scope>NUCLEOTIDE SEQUENCE [LARGE SCALE GENOMIC DNA]</scope>
    <source>
        <strain evidence="1 2">KCTC 32221</strain>
    </source>
</reference>
<dbReference type="CDD" id="cd00754">
    <property type="entry name" value="Ubl_MoaD"/>
    <property type="match status" value="1"/>
</dbReference>
<keyword evidence="2" id="KW-1185">Reference proteome</keyword>
<dbReference type="SUPFAM" id="SSF54285">
    <property type="entry name" value="MoaD/ThiS"/>
    <property type="match status" value="1"/>
</dbReference>
<sequence length="83" mass="8927">MLTIQYFASVREQLGRAGEEMALPDGAETVADLIDVLQSRGAPWSLLSDQQQVLVAVDQAVADRGHRLAGNEEIAFFPPMTGG</sequence>
<dbReference type="InterPro" id="IPR012675">
    <property type="entry name" value="Beta-grasp_dom_sf"/>
</dbReference>
<dbReference type="InterPro" id="IPR016155">
    <property type="entry name" value="Mopterin_synth/thiamin_S_b"/>
</dbReference>
<organism evidence="1 2">
    <name type="scientific">Pseudohongiella spirulinae</name>
    <dbReference type="NCBI Taxonomy" id="1249552"/>
    <lineage>
        <taxon>Bacteria</taxon>
        <taxon>Pseudomonadati</taxon>
        <taxon>Pseudomonadota</taxon>
        <taxon>Gammaproteobacteria</taxon>
        <taxon>Pseudomonadales</taxon>
        <taxon>Pseudohongiellaceae</taxon>
        <taxon>Pseudohongiella</taxon>
    </lineage>
</organism>
<protein>
    <submittedName>
        <fullName evidence="1">Sulfur carrier protein MoaD</fullName>
    </submittedName>
</protein>
<dbReference type="KEGG" id="pspi:PS2015_1565"/>
<evidence type="ECO:0000313" key="2">
    <source>
        <dbReference type="Proteomes" id="UP000065641"/>
    </source>
</evidence>
<name>A0A0S2KD37_9GAMM</name>
<dbReference type="OrthoDB" id="9801945at2"/>
<dbReference type="RefSeq" id="WP_058021679.1">
    <property type="nucleotide sequence ID" value="NZ_CP013189.1"/>
</dbReference>
<dbReference type="Proteomes" id="UP000065641">
    <property type="component" value="Chromosome"/>
</dbReference>